<dbReference type="RefSeq" id="WP_272168326.1">
    <property type="nucleotide sequence ID" value="NZ_JAQOSL010000003.1"/>
</dbReference>
<dbReference type="EMBL" id="JBHSNZ010000024">
    <property type="protein sequence ID" value="MFC5811466.1"/>
    <property type="molecule type" value="Genomic_DNA"/>
</dbReference>
<feature type="compositionally biased region" description="Low complexity" evidence="1">
    <location>
        <begin position="187"/>
        <end position="202"/>
    </location>
</feature>
<feature type="transmembrane region" description="Helical" evidence="2">
    <location>
        <begin position="81"/>
        <end position="97"/>
    </location>
</feature>
<keyword evidence="4" id="KW-1185">Reference proteome</keyword>
<feature type="region of interest" description="Disordered" evidence="1">
    <location>
        <begin position="184"/>
        <end position="216"/>
    </location>
</feature>
<accession>A0ABW1BF23</accession>
<feature type="transmembrane region" description="Helical" evidence="2">
    <location>
        <begin position="53"/>
        <end position="69"/>
    </location>
</feature>
<evidence type="ECO:0000256" key="2">
    <source>
        <dbReference type="SAM" id="Phobius"/>
    </source>
</evidence>
<keyword evidence="2" id="KW-1133">Transmembrane helix</keyword>
<feature type="transmembrane region" description="Helical" evidence="2">
    <location>
        <begin position="103"/>
        <end position="124"/>
    </location>
</feature>
<sequence>MDQTLLVVADLAAISVLTFAVYFPRHHRRDLIAAFLGVNVGVLAVAMTLSSSSVGVGLGMGLFGVLSIIRLRSNEIAQHEIAYYFSALALGLLAGLPERVNPLSALLMTLVVATMYVADHPRLYGRHRQRTLRLDAAHTDEDALRAHLEALLGGRVVNLSVQNVDLVNDFTLVDVRYVADGGDGRGAPRPAGARTAGPRAAGFPETGTAVEHEVRA</sequence>
<protein>
    <submittedName>
        <fullName evidence="3">DUF4956 domain-containing protein</fullName>
    </submittedName>
</protein>
<comment type="caution">
    <text evidence="3">The sequence shown here is derived from an EMBL/GenBank/DDBJ whole genome shotgun (WGS) entry which is preliminary data.</text>
</comment>
<dbReference type="InterPro" id="IPR032531">
    <property type="entry name" value="DUF4956"/>
</dbReference>
<keyword evidence="2" id="KW-0472">Membrane</keyword>
<organism evidence="3 4">
    <name type="scientific">Streptomyces heilongjiangensis</name>
    <dbReference type="NCBI Taxonomy" id="945052"/>
    <lineage>
        <taxon>Bacteria</taxon>
        <taxon>Bacillati</taxon>
        <taxon>Actinomycetota</taxon>
        <taxon>Actinomycetes</taxon>
        <taxon>Kitasatosporales</taxon>
        <taxon>Streptomycetaceae</taxon>
        <taxon>Streptomyces</taxon>
    </lineage>
</organism>
<evidence type="ECO:0000313" key="4">
    <source>
        <dbReference type="Proteomes" id="UP001596112"/>
    </source>
</evidence>
<feature type="transmembrane region" description="Helical" evidence="2">
    <location>
        <begin position="6"/>
        <end position="24"/>
    </location>
</feature>
<evidence type="ECO:0000313" key="3">
    <source>
        <dbReference type="EMBL" id="MFC5811466.1"/>
    </source>
</evidence>
<dbReference type="Pfam" id="PF16316">
    <property type="entry name" value="DUF4956"/>
    <property type="match status" value="1"/>
</dbReference>
<name>A0ABW1BF23_9ACTN</name>
<feature type="transmembrane region" description="Helical" evidence="2">
    <location>
        <begin position="31"/>
        <end position="47"/>
    </location>
</feature>
<reference evidence="4" key="1">
    <citation type="journal article" date="2019" name="Int. J. Syst. Evol. Microbiol.">
        <title>The Global Catalogue of Microorganisms (GCM) 10K type strain sequencing project: providing services to taxonomists for standard genome sequencing and annotation.</title>
        <authorList>
            <consortium name="The Broad Institute Genomics Platform"/>
            <consortium name="The Broad Institute Genome Sequencing Center for Infectious Disease"/>
            <person name="Wu L."/>
            <person name="Ma J."/>
        </authorList>
    </citation>
    <scope>NUCLEOTIDE SEQUENCE [LARGE SCALE GENOMIC DNA]</scope>
    <source>
        <strain evidence="4">JCM 9918</strain>
    </source>
</reference>
<dbReference type="Proteomes" id="UP001596112">
    <property type="component" value="Unassembled WGS sequence"/>
</dbReference>
<evidence type="ECO:0000256" key="1">
    <source>
        <dbReference type="SAM" id="MobiDB-lite"/>
    </source>
</evidence>
<keyword evidence="2" id="KW-0812">Transmembrane</keyword>
<proteinExistence type="predicted"/>
<gene>
    <name evidence="3" type="ORF">ACFQGO_28845</name>
</gene>